<accession>A0A1G2HDL4</accession>
<dbReference type="PROSITE" id="PS00878">
    <property type="entry name" value="ODR_DC_2_1"/>
    <property type="match status" value="1"/>
</dbReference>
<dbReference type="GO" id="GO:0008836">
    <property type="term" value="F:diaminopimelate decarboxylase activity"/>
    <property type="evidence" value="ECO:0007669"/>
    <property type="project" value="UniProtKB-UniRule"/>
</dbReference>
<dbReference type="PRINTS" id="PR01181">
    <property type="entry name" value="DAPDCRBXLASE"/>
</dbReference>
<proteinExistence type="predicted"/>
<evidence type="ECO:0000256" key="3">
    <source>
        <dbReference type="ARBA" id="ARBA00022898"/>
    </source>
</evidence>
<dbReference type="FunFam" id="3.20.20.10:FF:000003">
    <property type="entry name" value="Diaminopimelate decarboxylase"/>
    <property type="match status" value="1"/>
</dbReference>
<dbReference type="InterPro" id="IPR022644">
    <property type="entry name" value="De-COase2_N"/>
</dbReference>
<dbReference type="InterPro" id="IPR022657">
    <property type="entry name" value="De-COase2_CS"/>
</dbReference>
<evidence type="ECO:0000256" key="4">
    <source>
        <dbReference type="ARBA" id="ARBA00023239"/>
    </source>
</evidence>
<dbReference type="PROSITE" id="PS00879">
    <property type="entry name" value="ODR_DC_2_2"/>
    <property type="match status" value="1"/>
</dbReference>
<dbReference type="EMBL" id="MHOH01000017">
    <property type="protein sequence ID" value="OGZ60564.1"/>
    <property type="molecule type" value="Genomic_DNA"/>
</dbReference>
<reference evidence="9 10" key="1">
    <citation type="journal article" date="2016" name="Nat. Commun.">
        <title>Thousands of microbial genomes shed light on interconnected biogeochemical processes in an aquifer system.</title>
        <authorList>
            <person name="Anantharaman K."/>
            <person name="Brown C.T."/>
            <person name="Hug L.A."/>
            <person name="Sharon I."/>
            <person name="Castelle C.J."/>
            <person name="Probst A.J."/>
            <person name="Thomas B.C."/>
            <person name="Singh A."/>
            <person name="Wilkins M.J."/>
            <person name="Karaoz U."/>
            <person name="Brodie E.L."/>
            <person name="Williams K.H."/>
            <person name="Hubbard S.S."/>
            <person name="Banfield J.F."/>
        </authorList>
    </citation>
    <scope>NUCLEOTIDE SEQUENCE [LARGE SCALE GENOMIC DNA]</scope>
</reference>
<dbReference type="PANTHER" id="PTHR43727">
    <property type="entry name" value="DIAMINOPIMELATE DECARBOXYLASE"/>
    <property type="match status" value="1"/>
</dbReference>
<dbReference type="PANTHER" id="PTHR43727:SF2">
    <property type="entry name" value="GROUP IV DECARBOXYLASE"/>
    <property type="match status" value="1"/>
</dbReference>
<dbReference type="SUPFAM" id="SSF51419">
    <property type="entry name" value="PLP-binding barrel"/>
    <property type="match status" value="1"/>
</dbReference>
<dbReference type="SUPFAM" id="SSF50621">
    <property type="entry name" value="Alanine racemase C-terminal domain-like"/>
    <property type="match status" value="1"/>
</dbReference>
<keyword evidence="2 7" id="KW-0210">Decarboxylase</keyword>
<dbReference type="Pfam" id="PF02784">
    <property type="entry name" value="Orn_Arg_deC_N"/>
    <property type="match status" value="1"/>
</dbReference>
<sequence length="409" mass="45852">MNEDVIYYPKEAIRKATDSFETPFFIYEEKRLRENCRRFKGAFTKHFPTFQPLFAVKANPNPDVLRIISSEGYMFDVSSAGEIWIAEKLAIGGMHTGNYVPAYELKMAKDAGFIVNLDDISQLDFIEEIGVPEKLSFRVNPGIGKGEYESLVMAGPNAKYGIPHEKIAGAYRRAADMGVKHFGIHMMTGSNVLEEDYFSAIVDKLLEIVANVKKETGIEIEFMNIGGGFGVPYRPEEKSLDIEKVAQNIRSIFDKKCEEFGITEPVLMAEPGRYISADAGWLIGKVQVIKDSYKKFVGIDAASNDMPRPSIYGAYHHISVLSETPEKETVSVVGTICENNDQFGKDMELPVCKRGDIVVIHNCGGHARAMGHNYNGKIRHAEYLIEENQNIKQIRKPEELKDLYAGTNI</sequence>
<gene>
    <name evidence="9" type="ORF">A2919_01640</name>
</gene>
<evidence type="ECO:0000259" key="8">
    <source>
        <dbReference type="Pfam" id="PF02784"/>
    </source>
</evidence>
<dbReference type="PRINTS" id="PR01179">
    <property type="entry name" value="ODADCRBXLASE"/>
</dbReference>
<dbReference type="Gene3D" id="2.40.37.10">
    <property type="entry name" value="Lyase, Ornithine Decarboxylase, Chain A, domain 1"/>
    <property type="match status" value="1"/>
</dbReference>
<evidence type="ECO:0000256" key="6">
    <source>
        <dbReference type="PIRSR" id="PIRSR600183-50"/>
    </source>
</evidence>
<keyword evidence="7" id="KW-0457">Lysine biosynthesis</keyword>
<dbReference type="GO" id="GO:0009089">
    <property type="term" value="P:lysine biosynthetic process via diaminopimelate"/>
    <property type="evidence" value="ECO:0007669"/>
    <property type="project" value="UniProtKB-UniRule"/>
</dbReference>
<dbReference type="InterPro" id="IPR029066">
    <property type="entry name" value="PLP-binding_barrel"/>
</dbReference>
<comment type="pathway">
    <text evidence="7">Amino-acid biosynthesis; L-lysine biosynthesis via DAP pathway; L-lysine from DL-2,6-diaminopimelate: step 1/1.</text>
</comment>
<dbReference type="Gene3D" id="3.20.20.10">
    <property type="entry name" value="Alanine racemase"/>
    <property type="match status" value="1"/>
</dbReference>
<feature type="active site" description="Proton donor" evidence="6">
    <location>
        <position position="337"/>
    </location>
</feature>
<feature type="domain" description="Orn/DAP/Arg decarboxylase 2 N-terminal" evidence="8">
    <location>
        <begin position="42"/>
        <end position="277"/>
    </location>
</feature>
<comment type="cofactor">
    <cofactor evidence="1 6 7">
        <name>pyridoxal 5'-phosphate</name>
        <dbReference type="ChEBI" id="CHEBI:597326"/>
    </cofactor>
</comment>
<keyword evidence="3 6" id="KW-0663">Pyridoxal phosphate</keyword>
<dbReference type="UniPathway" id="UPA00034">
    <property type="reaction ID" value="UER00027"/>
</dbReference>
<dbReference type="Proteomes" id="UP000178835">
    <property type="component" value="Unassembled WGS sequence"/>
</dbReference>
<evidence type="ECO:0000313" key="10">
    <source>
        <dbReference type="Proteomes" id="UP000178835"/>
    </source>
</evidence>
<dbReference type="NCBIfam" id="TIGR01048">
    <property type="entry name" value="lysA"/>
    <property type="match status" value="1"/>
</dbReference>
<keyword evidence="7" id="KW-0028">Amino-acid biosynthesis</keyword>
<evidence type="ECO:0000256" key="2">
    <source>
        <dbReference type="ARBA" id="ARBA00022793"/>
    </source>
</evidence>
<dbReference type="EC" id="4.1.1.20" evidence="5 7"/>
<dbReference type="AlphaFoldDB" id="A0A1G2HDL4"/>
<protein>
    <recommendedName>
        <fullName evidence="5 7">Diaminopimelate decarboxylase</fullName>
        <ecNumber evidence="5 7">4.1.1.20</ecNumber>
    </recommendedName>
</protein>
<evidence type="ECO:0000313" key="9">
    <source>
        <dbReference type="EMBL" id="OGZ60564.1"/>
    </source>
</evidence>
<name>A0A1G2HDL4_9BACT</name>
<keyword evidence="4 7" id="KW-0456">Lyase</keyword>
<dbReference type="InterPro" id="IPR000183">
    <property type="entry name" value="Orn/DAP/Arg_de-COase"/>
</dbReference>
<evidence type="ECO:0000256" key="7">
    <source>
        <dbReference type="RuleBase" id="RU003738"/>
    </source>
</evidence>
<dbReference type="CDD" id="cd06828">
    <property type="entry name" value="PLPDE_III_DapDC"/>
    <property type="match status" value="1"/>
</dbReference>
<evidence type="ECO:0000256" key="1">
    <source>
        <dbReference type="ARBA" id="ARBA00001933"/>
    </source>
</evidence>
<comment type="caution">
    <text evidence="9">The sequence shown here is derived from an EMBL/GenBank/DDBJ whole genome shotgun (WGS) entry which is preliminary data.</text>
</comment>
<feature type="modified residue" description="N6-(pyridoxal phosphate)lysine" evidence="6">
    <location>
        <position position="57"/>
    </location>
</feature>
<dbReference type="InterPro" id="IPR002986">
    <property type="entry name" value="DAP_deCOOHase_LysA"/>
</dbReference>
<comment type="catalytic activity">
    <reaction evidence="7">
        <text>meso-2,6-diaminopimelate + H(+) = L-lysine + CO2</text>
        <dbReference type="Rhea" id="RHEA:15101"/>
        <dbReference type="ChEBI" id="CHEBI:15378"/>
        <dbReference type="ChEBI" id="CHEBI:16526"/>
        <dbReference type="ChEBI" id="CHEBI:32551"/>
        <dbReference type="ChEBI" id="CHEBI:57791"/>
        <dbReference type="EC" id="4.1.1.20"/>
    </reaction>
</comment>
<dbReference type="InterPro" id="IPR022653">
    <property type="entry name" value="De-COase2_pyr-phos_BS"/>
</dbReference>
<evidence type="ECO:0000256" key="5">
    <source>
        <dbReference type="NCBIfam" id="TIGR01048"/>
    </source>
</evidence>
<organism evidence="9 10">
    <name type="scientific">Candidatus Spechtbacteria bacterium RIFCSPLOWO2_01_FULL_43_12</name>
    <dbReference type="NCBI Taxonomy" id="1802162"/>
    <lineage>
        <taxon>Bacteria</taxon>
        <taxon>Candidatus Spechtiibacteriota</taxon>
    </lineage>
</organism>
<dbReference type="InterPro" id="IPR009006">
    <property type="entry name" value="Ala_racemase/Decarboxylase_C"/>
</dbReference>